<dbReference type="STRING" id="1873524.HSR6_1037"/>
<dbReference type="GO" id="GO:0006565">
    <property type="term" value="P:L-serine catabolic process"/>
    <property type="evidence" value="ECO:0007669"/>
    <property type="project" value="TreeGrafter"/>
</dbReference>
<dbReference type="EC" id="4.2.3.1" evidence="5"/>
<keyword evidence="2" id="KW-0663">Pyridoxal phosphate</keyword>
<accession>A0A1D8S4B0</accession>
<dbReference type="Gene3D" id="3.40.50.1100">
    <property type="match status" value="2"/>
</dbReference>
<sequence length="392" mass="40531">MNTFGTVTGFHCRNCEATLEGEQVGGYCPSCGGVLTVNWDIDETGLASVTASRTPQTMWAYEGLLPFGSKAAVTMGEGGTPLVKVPKLADSVGVSQLLVKDEGQNPTGTVVDRGLSLAMTAAAQTDVRAVSLAAPGAAGQSAAAYAARADLDATVYLPSRAPFERKAMTNVHGAELTVVQGRLPDAENRLRSDRDTLELGASLGPFETPFRHVAHQTIAFELLAEMDRVPDAIVVPVGTGTVLVGLYTGLVTLRENGLLAELPSLYAVQPTGCAPIVDAWEGERPTEPVTVPDTVCGELEVPEPAGGEWVLDALDASDGGAVAVPDEAILDEGLTIARESGLELAPEAATGLAGLRKLASTGEIGSESTVVTVGSGTGSADLLRSRLEARPR</sequence>
<dbReference type="GeneID" id="29829003"/>
<evidence type="ECO:0000256" key="2">
    <source>
        <dbReference type="ARBA" id="ARBA00022898"/>
    </source>
</evidence>
<dbReference type="Pfam" id="PF00291">
    <property type="entry name" value="PALP"/>
    <property type="match status" value="1"/>
</dbReference>
<dbReference type="GO" id="GO:0003941">
    <property type="term" value="F:L-serine ammonia-lyase activity"/>
    <property type="evidence" value="ECO:0007669"/>
    <property type="project" value="TreeGrafter"/>
</dbReference>
<dbReference type="PATRIC" id="fig|1855411.3.peg.1006"/>
<dbReference type="GO" id="GO:0004794">
    <property type="term" value="F:threonine deaminase activity"/>
    <property type="evidence" value="ECO:0007669"/>
    <property type="project" value="TreeGrafter"/>
</dbReference>
<comment type="cofactor">
    <cofactor evidence="1">
        <name>pyridoxal 5'-phosphate</name>
        <dbReference type="ChEBI" id="CHEBI:597326"/>
    </cofactor>
</comment>
<dbReference type="EMBL" id="CP016070">
    <property type="protein sequence ID" value="AOW80187.1"/>
    <property type="molecule type" value="Genomic_DNA"/>
</dbReference>
<keyword evidence="3 5" id="KW-0456">Lyase</keyword>
<feature type="domain" description="Tryptophan synthase beta chain-like PALP" evidence="4">
    <location>
        <begin position="73"/>
        <end position="376"/>
    </location>
</feature>
<dbReference type="GO" id="GO:0004795">
    <property type="term" value="F:threonine synthase activity"/>
    <property type="evidence" value="ECO:0007669"/>
    <property type="project" value="UniProtKB-EC"/>
</dbReference>
<organism evidence="5 6">
    <name type="scientific">Halodesulfurarchaeum formicicum</name>
    <dbReference type="NCBI Taxonomy" id="1873524"/>
    <lineage>
        <taxon>Archaea</taxon>
        <taxon>Methanobacteriati</taxon>
        <taxon>Methanobacteriota</taxon>
        <taxon>Stenosarchaea group</taxon>
        <taxon>Halobacteria</taxon>
        <taxon>Halobacteriales</taxon>
        <taxon>Halobacteriaceae</taxon>
        <taxon>Halodesulfurarchaeum</taxon>
    </lineage>
</organism>
<dbReference type="SUPFAM" id="SSF53686">
    <property type="entry name" value="Tryptophan synthase beta subunit-like PLP-dependent enzymes"/>
    <property type="match status" value="1"/>
</dbReference>
<dbReference type="PANTHER" id="PTHR48078:SF6">
    <property type="entry name" value="L-THREONINE DEHYDRATASE CATABOLIC TDCB"/>
    <property type="match status" value="1"/>
</dbReference>
<dbReference type="GO" id="GO:0009097">
    <property type="term" value="P:isoleucine biosynthetic process"/>
    <property type="evidence" value="ECO:0007669"/>
    <property type="project" value="TreeGrafter"/>
</dbReference>
<name>A0A1D8S4B0_9EURY</name>
<protein>
    <submittedName>
        <fullName evidence="5">Threonine synthase</fullName>
        <ecNumber evidence="5">4.2.3.1</ecNumber>
    </submittedName>
</protein>
<dbReference type="Proteomes" id="UP000185608">
    <property type="component" value="Chromosome"/>
</dbReference>
<dbReference type="InterPro" id="IPR001926">
    <property type="entry name" value="TrpB-like_PALP"/>
</dbReference>
<dbReference type="KEGG" id="halh:HTSR_1004"/>
<dbReference type="RefSeq" id="WP_070364896.1">
    <property type="nucleotide sequence ID" value="NZ_CP016070.1"/>
</dbReference>
<dbReference type="PANTHER" id="PTHR48078">
    <property type="entry name" value="THREONINE DEHYDRATASE, MITOCHONDRIAL-RELATED"/>
    <property type="match status" value="1"/>
</dbReference>
<proteinExistence type="predicted"/>
<dbReference type="GO" id="GO:0006567">
    <property type="term" value="P:L-threonine catabolic process"/>
    <property type="evidence" value="ECO:0007669"/>
    <property type="project" value="TreeGrafter"/>
</dbReference>
<evidence type="ECO:0000256" key="3">
    <source>
        <dbReference type="ARBA" id="ARBA00023239"/>
    </source>
</evidence>
<dbReference type="InterPro" id="IPR036052">
    <property type="entry name" value="TrpB-like_PALP_sf"/>
</dbReference>
<evidence type="ECO:0000259" key="4">
    <source>
        <dbReference type="Pfam" id="PF00291"/>
    </source>
</evidence>
<gene>
    <name evidence="5" type="primary">thrC</name>
    <name evidence="5" type="ORF">HTSR_1004</name>
</gene>
<evidence type="ECO:0000313" key="5">
    <source>
        <dbReference type="EMBL" id="AOW80187.1"/>
    </source>
</evidence>
<evidence type="ECO:0000313" key="6">
    <source>
        <dbReference type="Proteomes" id="UP000185608"/>
    </source>
</evidence>
<dbReference type="AlphaFoldDB" id="A0A1D8S4B0"/>
<evidence type="ECO:0000256" key="1">
    <source>
        <dbReference type="ARBA" id="ARBA00001933"/>
    </source>
</evidence>
<reference evidence="5 6" key="1">
    <citation type="submission" date="2016-06" db="EMBL/GenBank/DDBJ databases">
        <title>Discovery of anaerobic lithoheterotrophic haloarchaeon capable of sulfur respiration by hydrogen and formate.</title>
        <authorList>
            <person name="Sorokin D.Y."/>
            <person name="Kublanov I.V."/>
            <person name="Roman P."/>
            <person name="Sinninghe Damste J.S."/>
            <person name="Golyshin P.N."/>
            <person name="Rojo D."/>
            <person name="Ciordia S."/>
            <person name="Mena Md.C."/>
            <person name="Ferrer M."/>
            <person name="Smedile F."/>
            <person name="Messina E."/>
            <person name="La Cono V."/>
            <person name="Yakimov M.M."/>
        </authorList>
    </citation>
    <scope>NUCLEOTIDE SEQUENCE [LARGE SCALE GENOMIC DNA]</scope>
    <source>
        <strain evidence="5 6">HTSR1</strain>
    </source>
</reference>
<dbReference type="InterPro" id="IPR050147">
    <property type="entry name" value="Ser/Thr_Dehydratase"/>
</dbReference>